<dbReference type="SUPFAM" id="SSF53850">
    <property type="entry name" value="Periplasmic binding protein-like II"/>
    <property type="match status" value="1"/>
</dbReference>
<proteinExistence type="inferred from homology"/>
<dbReference type="InterPro" id="IPR005119">
    <property type="entry name" value="LysR_subst-bd"/>
</dbReference>
<gene>
    <name evidence="6" type="ORF">DQK91_02630</name>
</gene>
<evidence type="ECO:0000256" key="2">
    <source>
        <dbReference type="ARBA" id="ARBA00023015"/>
    </source>
</evidence>
<dbReference type="Gene3D" id="1.10.10.10">
    <property type="entry name" value="Winged helix-like DNA-binding domain superfamily/Winged helix DNA-binding domain"/>
    <property type="match status" value="1"/>
</dbReference>
<reference evidence="6 7" key="1">
    <citation type="submission" date="2018-06" db="EMBL/GenBank/DDBJ databases">
        <title>Complete genome of Desulfovibrio marinus P48SEP.</title>
        <authorList>
            <person name="Crispim J.S."/>
            <person name="Vidigal P.M.P."/>
            <person name="Silva L.C.F."/>
            <person name="Araujo L.C."/>
            <person name="Laguardia C.N."/>
            <person name="Dias R.S."/>
            <person name="Sousa M.P."/>
            <person name="Paula S.O."/>
            <person name="Silva C."/>
        </authorList>
    </citation>
    <scope>NUCLEOTIDE SEQUENCE [LARGE SCALE GENOMIC DNA]</scope>
    <source>
        <strain evidence="6 7">P48SEP</strain>
    </source>
</reference>
<dbReference type="Proteomes" id="UP000434052">
    <property type="component" value="Unassembled WGS sequence"/>
</dbReference>
<evidence type="ECO:0000313" key="6">
    <source>
        <dbReference type="EMBL" id="TVM36836.1"/>
    </source>
</evidence>
<dbReference type="InterPro" id="IPR000847">
    <property type="entry name" value="LysR_HTH_N"/>
</dbReference>
<dbReference type="InterPro" id="IPR050950">
    <property type="entry name" value="HTH-type_LysR_regulators"/>
</dbReference>
<keyword evidence="3" id="KW-0238">DNA-binding</keyword>
<dbReference type="Gene3D" id="3.40.190.290">
    <property type="match status" value="1"/>
</dbReference>
<evidence type="ECO:0000313" key="7">
    <source>
        <dbReference type="Proteomes" id="UP000434052"/>
    </source>
</evidence>
<dbReference type="OrthoDB" id="5317428at2"/>
<dbReference type="InterPro" id="IPR036388">
    <property type="entry name" value="WH-like_DNA-bd_sf"/>
</dbReference>
<dbReference type="PANTHER" id="PTHR30419:SF8">
    <property type="entry name" value="NITROGEN ASSIMILATION TRANSCRIPTIONAL ACTIVATOR-RELATED"/>
    <property type="match status" value="1"/>
</dbReference>
<dbReference type="PRINTS" id="PR00039">
    <property type="entry name" value="HTHLYSR"/>
</dbReference>
<dbReference type="Pfam" id="PF00126">
    <property type="entry name" value="HTH_1"/>
    <property type="match status" value="1"/>
</dbReference>
<dbReference type="GO" id="GO:0003700">
    <property type="term" value="F:DNA-binding transcription factor activity"/>
    <property type="evidence" value="ECO:0007669"/>
    <property type="project" value="InterPro"/>
</dbReference>
<name>A0A6P1ZM02_9BACT</name>
<evidence type="ECO:0000259" key="5">
    <source>
        <dbReference type="PROSITE" id="PS50931"/>
    </source>
</evidence>
<comment type="caution">
    <text evidence="6">The sequence shown here is derived from an EMBL/GenBank/DDBJ whole genome shotgun (WGS) entry which is preliminary data.</text>
</comment>
<dbReference type="InterPro" id="IPR036390">
    <property type="entry name" value="WH_DNA-bd_sf"/>
</dbReference>
<dbReference type="EMBL" id="QMIF01000001">
    <property type="protein sequence ID" value="TVM36836.1"/>
    <property type="molecule type" value="Genomic_DNA"/>
</dbReference>
<dbReference type="RefSeq" id="WP_144233886.1">
    <property type="nucleotide sequence ID" value="NZ_QMIF01000001.1"/>
</dbReference>
<keyword evidence="2" id="KW-0805">Transcription regulation</keyword>
<dbReference type="Pfam" id="PF03466">
    <property type="entry name" value="LysR_substrate"/>
    <property type="match status" value="1"/>
</dbReference>
<organism evidence="6 7">
    <name type="scientific">Oceanidesulfovibrio marinus</name>
    <dbReference type="NCBI Taxonomy" id="370038"/>
    <lineage>
        <taxon>Bacteria</taxon>
        <taxon>Pseudomonadati</taxon>
        <taxon>Thermodesulfobacteriota</taxon>
        <taxon>Desulfovibrionia</taxon>
        <taxon>Desulfovibrionales</taxon>
        <taxon>Desulfovibrionaceae</taxon>
        <taxon>Oceanidesulfovibrio</taxon>
    </lineage>
</organism>
<comment type="similarity">
    <text evidence="1">Belongs to the LysR transcriptional regulatory family.</text>
</comment>
<feature type="domain" description="HTH lysR-type" evidence="5">
    <location>
        <begin position="1"/>
        <end position="58"/>
    </location>
</feature>
<dbReference type="GO" id="GO:0005829">
    <property type="term" value="C:cytosol"/>
    <property type="evidence" value="ECO:0007669"/>
    <property type="project" value="TreeGrafter"/>
</dbReference>
<accession>A0A6P1ZM02</accession>
<sequence>MEFRKIQMFIEVVRQQGFSRAAEVVFSTQSNVSKAVRQLENELGVQLLDRGVRGIAPTAAGEVVFRRGLRLLAERDDMMEEIAAIQGLQKGTLLLGLPQIGASALFAPVFTLYHQRYPGIDIQLVEHGSDQLEEILRAGEVELAASLLPVPKDFEWQEIRREPLAALISPVYDHVIEHDAGRATTLADLKDVPFILFEDGFALNRIILAACRRHGFEPNIIAKSSQISFICELASAALGVAFLPRLIAEMRRGPGVRIIALDEPETDWHMAAIWRRGGYLSHAARVWLDILHDLYPGERSTDLESEHKA</sequence>
<evidence type="ECO:0000256" key="1">
    <source>
        <dbReference type="ARBA" id="ARBA00009437"/>
    </source>
</evidence>
<dbReference type="AlphaFoldDB" id="A0A6P1ZM02"/>
<evidence type="ECO:0000256" key="4">
    <source>
        <dbReference type="ARBA" id="ARBA00023163"/>
    </source>
</evidence>
<evidence type="ECO:0000256" key="3">
    <source>
        <dbReference type="ARBA" id="ARBA00023125"/>
    </source>
</evidence>
<dbReference type="CDD" id="cd08438">
    <property type="entry name" value="PBP2_CidR"/>
    <property type="match status" value="1"/>
</dbReference>
<dbReference type="PROSITE" id="PS50931">
    <property type="entry name" value="HTH_LYSR"/>
    <property type="match status" value="1"/>
</dbReference>
<dbReference type="GO" id="GO:0003677">
    <property type="term" value="F:DNA binding"/>
    <property type="evidence" value="ECO:0007669"/>
    <property type="project" value="UniProtKB-KW"/>
</dbReference>
<protein>
    <submittedName>
        <fullName evidence="6">LysR family transcriptional regulator</fullName>
    </submittedName>
</protein>
<keyword evidence="4" id="KW-0804">Transcription</keyword>
<dbReference type="PANTHER" id="PTHR30419">
    <property type="entry name" value="HTH-TYPE TRANSCRIPTIONAL REGULATOR YBHD"/>
    <property type="match status" value="1"/>
</dbReference>
<dbReference type="FunFam" id="1.10.10.10:FF:000001">
    <property type="entry name" value="LysR family transcriptional regulator"/>
    <property type="match status" value="1"/>
</dbReference>
<dbReference type="SUPFAM" id="SSF46785">
    <property type="entry name" value="Winged helix' DNA-binding domain"/>
    <property type="match status" value="1"/>
</dbReference>